<protein>
    <submittedName>
        <fullName evidence="1">Uncharacterized protein</fullName>
    </submittedName>
</protein>
<accession>A0A382FK38</accession>
<sequence length="146" mass="15999">SFRRSLATHSVSSPRISDLSYLIASTIGKVELETVEEGLETKIIGDIVDRAISNVFAKYTEPDEFDFLLGKFEDGLTIQSGSSISDDEYLETIKDSETLKEKLISMCNPMTGSSAIISALEFTLEGLYLGSKLSKNSHNSTAKYSI</sequence>
<name>A0A382FK38_9ZZZZ</name>
<gene>
    <name evidence="1" type="ORF">METZ01_LOCUS215331</name>
</gene>
<feature type="non-terminal residue" evidence="1">
    <location>
        <position position="1"/>
    </location>
</feature>
<dbReference type="AlphaFoldDB" id="A0A382FK38"/>
<proteinExistence type="predicted"/>
<organism evidence="1">
    <name type="scientific">marine metagenome</name>
    <dbReference type="NCBI Taxonomy" id="408172"/>
    <lineage>
        <taxon>unclassified sequences</taxon>
        <taxon>metagenomes</taxon>
        <taxon>ecological metagenomes</taxon>
    </lineage>
</organism>
<evidence type="ECO:0000313" key="1">
    <source>
        <dbReference type="EMBL" id="SVB62477.1"/>
    </source>
</evidence>
<reference evidence="1" key="1">
    <citation type="submission" date="2018-05" db="EMBL/GenBank/DDBJ databases">
        <authorList>
            <person name="Lanie J.A."/>
            <person name="Ng W.-L."/>
            <person name="Kazmierczak K.M."/>
            <person name="Andrzejewski T.M."/>
            <person name="Davidsen T.M."/>
            <person name="Wayne K.J."/>
            <person name="Tettelin H."/>
            <person name="Glass J.I."/>
            <person name="Rusch D."/>
            <person name="Podicherti R."/>
            <person name="Tsui H.-C.T."/>
            <person name="Winkler M.E."/>
        </authorList>
    </citation>
    <scope>NUCLEOTIDE SEQUENCE</scope>
</reference>
<dbReference type="EMBL" id="UINC01050015">
    <property type="protein sequence ID" value="SVB62477.1"/>
    <property type="molecule type" value="Genomic_DNA"/>
</dbReference>